<gene>
    <name evidence="3" type="ORF">DCC81_16660</name>
</gene>
<organism evidence="3 4">
    <name type="scientific">Chitinophaga parva</name>
    <dbReference type="NCBI Taxonomy" id="2169414"/>
    <lineage>
        <taxon>Bacteria</taxon>
        <taxon>Pseudomonadati</taxon>
        <taxon>Bacteroidota</taxon>
        <taxon>Chitinophagia</taxon>
        <taxon>Chitinophagales</taxon>
        <taxon>Chitinophagaceae</taxon>
        <taxon>Chitinophaga</taxon>
    </lineage>
</organism>
<name>A0A2T7BHW5_9BACT</name>
<dbReference type="Gene3D" id="2.60.120.1130">
    <property type="match status" value="1"/>
</dbReference>
<evidence type="ECO:0000313" key="4">
    <source>
        <dbReference type="Proteomes" id="UP000244450"/>
    </source>
</evidence>
<dbReference type="InterPro" id="IPR024618">
    <property type="entry name" value="DUF3857"/>
</dbReference>
<dbReference type="AlphaFoldDB" id="A0A2T7BHW5"/>
<evidence type="ECO:0000256" key="1">
    <source>
        <dbReference type="SAM" id="SignalP"/>
    </source>
</evidence>
<evidence type="ECO:0000313" key="3">
    <source>
        <dbReference type="EMBL" id="PUZ25881.1"/>
    </source>
</evidence>
<keyword evidence="1" id="KW-0732">Signal</keyword>
<keyword evidence="4" id="KW-1185">Reference proteome</keyword>
<feature type="signal peptide" evidence="1">
    <location>
        <begin position="1"/>
        <end position="22"/>
    </location>
</feature>
<dbReference type="Proteomes" id="UP000244450">
    <property type="component" value="Unassembled WGS sequence"/>
</dbReference>
<accession>A0A2T7BHW5</accession>
<reference evidence="3 4" key="1">
    <citation type="submission" date="2018-04" db="EMBL/GenBank/DDBJ databases">
        <title>Chitinophaga fuyangensis sp. nov., isolated from soil in a chemical factory.</title>
        <authorList>
            <person name="Chen K."/>
        </authorList>
    </citation>
    <scope>NUCLEOTIDE SEQUENCE [LARGE SCALE GENOMIC DNA]</scope>
    <source>
        <strain evidence="3 4">LY-1</strain>
    </source>
</reference>
<proteinExistence type="predicted"/>
<feature type="domain" description="DUF3857" evidence="2">
    <location>
        <begin position="91"/>
        <end position="248"/>
    </location>
</feature>
<dbReference type="RefSeq" id="WP_108687720.1">
    <property type="nucleotide sequence ID" value="NZ_QCYK01000002.1"/>
</dbReference>
<dbReference type="Gene3D" id="2.60.40.3140">
    <property type="match status" value="1"/>
</dbReference>
<feature type="chain" id="PRO_5015569202" description="DUF3857 domain-containing protein" evidence="1">
    <location>
        <begin position="23"/>
        <end position="735"/>
    </location>
</feature>
<comment type="caution">
    <text evidence="3">The sequence shown here is derived from an EMBL/GenBank/DDBJ whole genome shotgun (WGS) entry which is preliminary data.</text>
</comment>
<dbReference type="OrthoDB" id="1153981at2"/>
<sequence length="735" mass="83631">MKLFRIYSLAAALVLCIASVQAQDRMDRRYDEDAAAARQAVWAWDLPAFNKPDFSKISTRESQVIVAKHMEVLATGKQRGDLGKGFYFIKTVRTMVKINDKAALDDYSELDFQKRTNESGLYSTATANYVGARIIKPDGTVKEVNVKDDAVSTKQTDWDRRAKLAIPDLQVGDILDFFVQYQARGPVSIFEQQVFAMGDDCPIMSYSIHCKIDNDFAIVYRAVNGAPEFKQQEEDGSIMLDLLVRNLPAMPTTLWMSPFRQIPLIRMEYLFNPRGGDFAAGHVYKTVSEEKVKTAALQRLSEFKKYAASAYFPEVGELKSMIRRYEKQRGKDIPKDSLSAYVYYGMRYLMLYKINTFDSRMVVDRSRNDWRVNNNKFAMLLSEALHHFDIDCDFIFATSRFGPDRSELLDLDDYEYILRTHEAKPVFMSAAGMFTGYAEMRYDLEGAVAPAFYGTSGKKFESRAEQMTATLPVSTAAENAHLEKMKVQLDNNMQLVDIKRTVTLKGHLRVDEQRQLMVYEDYNEAERKALGIPNTFMEEMSGSRRNKALIDDYTGAFADARKAVKDQFMSDIKGDFDNPVKELKSYSVDKMGLRHTDPDFVYSSDFTMEGLVKRAGNNYILDAGKLIGSQLTIKPSQRERKVDVYMPFARTYQYDIDLQVPKGYTVEGVDKLNRKVDNDCGTFNVTASQAGDVVTLHISKVYKNAFEPVAQWADVLKVVDAANDFQGEKLLLKKS</sequence>
<dbReference type="Pfam" id="PF12969">
    <property type="entry name" value="DUF3857"/>
    <property type="match status" value="1"/>
</dbReference>
<dbReference type="EMBL" id="QCYK01000002">
    <property type="protein sequence ID" value="PUZ25881.1"/>
    <property type="molecule type" value="Genomic_DNA"/>
</dbReference>
<protein>
    <recommendedName>
        <fullName evidence="2">DUF3857 domain-containing protein</fullName>
    </recommendedName>
</protein>
<evidence type="ECO:0000259" key="2">
    <source>
        <dbReference type="Pfam" id="PF12969"/>
    </source>
</evidence>